<dbReference type="InterPro" id="IPR035901">
    <property type="entry name" value="GIY-YIG_endonuc_sf"/>
</dbReference>
<dbReference type="PATRIC" id="fig|1618563.3.peg.166"/>
<organism evidence="3 4">
    <name type="scientific">Candidatus Woesebacteria bacterium GW2011_GWA2_40_7b</name>
    <dbReference type="NCBI Taxonomy" id="1618563"/>
    <lineage>
        <taxon>Bacteria</taxon>
        <taxon>Candidatus Woeseibacteriota</taxon>
    </lineage>
</organism>
<dbReference type="InterPro" id="IPR001162">
    <property type="entry name" value="UvrC_RNase_H_dom"/>
</dbReference>
<dbReference type="PROSITE" id="PS50164">
    <property type="entry name" value="GIY_YIG"/>
    <property type="match status" value="1"/>
</dbReference>
<dbReference type="Gene3D" id="3.40.1440.10">
    <property type="entry name" value="GIY-YIG endonuclease"/>
    <property type="match status" value="1"/>
</dbReference>
<comment type="caution">
    <text evidence="3">The sequence shown here is derived from an EMBL/GenBank/DDBJ whole genome shotgun (WGS) entry which is preliminary data.</text>
</comment>
<dbReference type="GO" id="GO:0009380">
    <property type="term" value="C:excinuclease repair complex"/>
    <property type="evidence" value="ECO:0007669"/>
    <property type="project" value="TreeGrafter"/>
</dbReference>
<dbReference type="GO" id="GO:0006289">
    <property type="term" value="P:nucleotide-excision repair"/>
    <property type="evidence" value="ECO:0007669"/>
    <property type="project" value="InterPro"/>
</dbReference>
<protein>
    <submittedName>
        <fullName evidence="3">Excinuclease ABC subunit C</fullName>
    </submittedName>
</protein>
<dbReference type="SUPFAM" id="SSF82771">
    <property type="entry name" value="GIY-YIG endonuclease"/>
    <property type="match status" value="1"/>
</dbReference>
<dbReference type="PANTHER" id="PTHR30562">
    <property type="entry name" value="UVRC/OXIDOREDUCTASE"/>
    <property type="match status" value="1"/>
</dbReference>
<dbReference type="InterPro" id="IPR000305">
    <property type="entry name" value="GIY-YIG_endonuc"/>
</dbReference>
<dbReference type="SMART" id="SM00465">
    <property type="entry name" value="GIYc"/>
    <property type="match status" value="1"/>
</dbReference>
<name>A0A0G0T278_9BACT</name>
<evidence type="ECO:0000259" key="2">
    <source>
        <dbReference type="PROSITE" id="PS50165"/>
    </source>
</evidence>
<gene>
    <name evidence="3" type="ORF">UU12_C0007G0014</name>
</gene>
<feature type="domain" description="UvrC family homology region profile" evidence="2">
    <location>
        <begin position="170"/>
        <end position="376"/>
    </location>
</feature>
<reference evidence="3 4" key="1">
    <citation type="journal article" date="2015" name="Nature">
        <title>rRNA introns, odd ribosomes, and small enigmatic genomes across a large radiation of phyla.</title>
        <authorList>
            <person name="Brown C.T."/>
            <person name="Hug L.A."/>
            <person name="Thomas B.C."/>
            <person name="Sharon I."/>
            <person name="Castelle C.J."/>
            <person name="Singh A."/>
            <person name="Wilkins M.J."/>
            <person name="Williams K.H."/>
            <person name="Banfield J.F."/>
        </authorList>
    </citation>
    <scope>NUCLEOTIDE SEQUENCE [LARGE SCALE GENOMIC DNA]</scope>
</reference>
<dbReference type="Pfam" id="PF08459">
    <property type="entry name" value="UvrC_RNaseH_dom"/>
    <property type="match status" value="1"/>
</dbReference>
<sequence>MQKLLEKLPKINIRHKAPKDLPQTPGIYVFFKSLKPIYIGKAVNLKRRILSYFDLELEPKTARMIAEADFVSYIRVTNELEALLLEARLIREYMPRYNIVAKDDKHPLYIAITDENFPRVLAVRKLTANSYNLKASFGPFPSSSSVHSVLRMLRGIFPYSDHKIGTRKCFYSQIGLCNPCPSEISKIKDQKVKMDLQKNYRKNITRVNLVLSGKFAGVRNELQREMNILSDLQNYEASRLIRDQIEKLDYITRPQLPSDFYMQNPNLYEDTIAKEMSELKKLLHFYHLPFTKLNRIECFDVAHLAGTNPVASMITFIKGEPTKEYYRHFKIKKAKGGNDYDSMSEVATRRANHFDDWGKPDLIIVDGGKGQISAFKINVPVVGIAKNPDRLIIGGNKIKLTGAALNLVSHIRDEAHRFARRYHHHLISKEYKNAGNI</sequence>
<dbReference type="InterPro" id="IPR050066">
    <property type="entry name" value="UvrABC_protein_C"/>
</dbReference>
<dbReference type="PANTHER" id="PTHR30562:SF1">
    <property type="entry name" value="UVRABC SYSTEM PROTEIN C"/>
    <property type="match status" value="1"/>
</dbReference>
<dbReference type="AlphaFoldDB" id="A0A0G0T278"/>
<evidence type="ECO:0000313" key="3">
    <source>
        <dbReference type="EMBL" id="KKR71143.1"/>
    </source>
</evidence>
<dbReference type="SUPFAM" id="SSF46600">
    <property type="entry name" value="C-terminal UvrC-binding domain of UvrB"/>
    <property type="match status" value="1"/>
</dbReference>
<feature type="domain" description="GIY-YIG" evidence="1">
    <location>
        <begin position="23"/>
        <end position="99"/>
    </location>
</feature>
<dbReference type="GO" id="GO:0009381">
    <property type="term" value="F:excinuclease ABC activity"/>
    <property type="evidence" value="ECO:0007669"/>
    <property type="project" value="InterPro"/>
</dbReference>
<dbReference type="STRING" id="1618563.UU12_C0007G0014"/>
<dbReference type="InterPro" id="IPR036876">
    <property type="entry name" value="UVR_dom_sf"/>
</dbReference>
<dbReference type="CDD" id="cd10434">
    <property type="entry name" value="GIY-YIG_UvrC_Cho"/>
    <property type="match status" value="1"/>
</dbReference>
<dbReference type="Gene3D" id="3.30.420.340">
    <property type="entry name" value="UvrC, RNAse H endonuclease domain"/>
    <property type="match status" value="1"/>
</dbReference>
<dbReference type="Proteomes" id="UP000034562">
    <property type="component" value="Unassembled WGS sequence"/>
</dbReference>
<dbReference type="InterPro" id="IPR047296">
    <property type="entry name" value="GIY-YIG_UvrC_Cho"/>
</dbReference>
<dbReference type="Pfam" id="PF01541">
    <property type="entry name" value="GIY-YIG"/>
    <property type="match status" value="1"/>
</dbReference>
<proteinExistence type="predicted"/>
<dbReference type="InterPro" id="IPR038476">
    <property type="entry name" value="UvrC_RNase_H_dom_sf"/>
</dbReference>
<dbReference type="PROSITE" id="PS50165">
    <property type="entry name" value="UVRC"/>
    <property type="match status" value="1"/>
</dbReference>
<evidence type="ECO:0000259" key="1">
    <source>
        <dbReference type="PROSITE" id="PS50164"/>
    </source>
</evidence>
<dbReference type="EMBL" id="LBZK01000007">
    <property type="protein sequence ID" value="KKR71143.1"/>
    <property type="molecule type" value="Genomic_DNA"/>
</dbReference>
<evidence type="ECO:0000313" key="4">
    <source>
        <dbReference type="Proteomes" id="UP000034562"/>
    </source>
</evidence>
<accession>A0A0G0T278</accession>